<keyword evidence="4" id="KW-0479">Metal-binding</keyword>
<evidence type="ECO:0000256" key="12">
    <source>
        <dbReference type="ARBA" id="ARBA00077531"/>
    </source>
</evidence>
<dbReference type="Pfam" id="PF25790">
    <property type="entry name" value="BCD1"/>
    <property type="match status" value="1"/>
</dbReference>
<evidence type="ECO:0000313" key="16">
    <source>
        <dbReference type="EMBL" id="TKR86584.1"/>
    </source>
</evidence>
<dbReference type="Pfam" id="PF04438">
    <property type="entry name" value="zf-HIT"/>
    <property type="match status" value="1"/>
</dbReference>
<dbReference type="FunFam" id="3.30.60.190:FF:000001">
    <property type="entry name" value="box C/D snoRNA protein 1"/>
    <property type="match status" value="1"/>
</dbReference>
<dbReference type="STRING" id="34508.A0A4U5NTV3"/>
<evidence type="ECO:0000256" key="7">
    <source>
        <dbReference type="ARBA" id="ARBA00022843"/>
    </source>
</evidence>
<dbReference type="OrthoDB" id="272357at2759"/>
<keyword evidence="7" id="KW-0832">Ubl conjugation</keyword>
<feature type="region of interest" description="Disordered" evidence="14">
    <location>
        <begin position="383"/>
        <end position="463"/>
    </location>
</feature>
<keyword evidence="6" id="KW-0862">Zinc</keyword>
<protein>
    <recommendedName>
        <fullName evidence="11">Box C/D snoRNA protein 1</fullName>
    </recommendedName>
    <alternativeName>
        <fullName evidence="12">Zinc finger HIT domain-containing protein 6</fullName>
    </alternativeName>
</protein>
<feature type="compositionally biased region" description="Basic and acidic residues" evidence="14">
    <location>
        <begin position="219"/>
        <end position="236"/>
    </location>
</feature>
<evidence type="ECO:0000313" key="17">
    <source>
        <dbReference type="Proteomes" id="UP000298663"/>
    </source>
</evidence>
<dbReference type="PANTHER" id="PTHR13483">
    <property type="entry name" value="BOX C_D SNORNA PROTEIN 1-RELATED"/>
    <property type="match status" value="1"/>
</dbReference>
<dbReference type="CDD" id="cd23023">
    <property type="entry name" value="zf-HIT_BCD1"/>
    <property type="match status" value="1"/>
</dbReference>
<evidence type="ECO:0000256" key="11">
    <source>
        <dbReference type="ARBA" id="ARBA00068630"/>
    </source>
</evidence>
<keyword evidence="2" id="KW-0690">Ribosome biogenesis</keyword>
<dbReference type="GO" id="GO:0048254">
    <property type="term" value="P:snoRNA localization"/>
    <property type="evidence" value="ECO:0007669"/>
    <property type="project" value="TreeGrafter"/>
</dbReference>
<name>A0A4U5NTV3_STECR</name>
<comment type="caution">
    <text evidence="16">The sequence shown here is derived from an EMBL/GenBank/DDBJ whole genome shotgun (WGS) entry which is preliminary data.</text>
</comment>
<feature type="domain" description="HIT-type" evidence="15">
    <location>
        <begin position="40"/>
        <end position="74"/>
    </location>
</feature>
<evidence type="ECO:0000259" key="15">
    <source>
        <dbReference type="PROSITE" id="PS51083"/>
    </source>
</evidence>
<evidence type="ECO:0000256" key="5">
    <source>
        <dbReference type="ARBA" id="ARBA00022771"/>
    </source>
</evidence>
<evidence type="ECO:0000256" key="9">
    <source>
        <dbReference type="ARBA" id="ARBA00049654"/>
    </source>
</evidence>
<evidence type="ECO:0000256" key="14">
    <source>
        <dbReference type="SAM" id="MobiDB-lite"/>
    </source>
</evidence>
<keyword evidence="3" id="KW-0597">Phosphoprotein</keyword>
<evidence type="ECO:0000256" key="4">
    <source>
        <dbReference type="ARBA" id="ARBA00022723"/>
    </source>
</evidence>
<reference evidence="16 17" key="1">
    <citation type="journal article" date="2015" name="Genome Biol.">
        <title>Comparative genomics of Steinernema reveals deeply conserved gene regulatory networks.</title>
        <authorList>
            <person name="Dillman A.R."/>
            <person name="Macchietto M."/>
            <person name="Porter C.F."/>
            <person name="Rogers A."/>
            <person name="Williams B."/>
            <person name="Antoshechkin I."/>
            <person name="Lee M.M."/>
            <person name="Goodwin Z."/>
            <person name="Lu X."/>
            <person name="Lewis E.E."/>
            <person name="Goodrich-Blair H."/>
            <person name="Stock S.P."/>
            <person name="Adams B.J."/>
            <person name="Sternberg P.W."/>
            <person name="Mortazavi A."/>
        </authorList>
    </citation>
    <scope>NUCLEOTIDE SEQUENCE [LARGE SCALE GENOMIC DNA]</scope>
    <source>
        <strain evidence="16 17">ALL</strain>
    </source>
</reference>
<evidence type="ECO:0000256" key="2">
    <source>
        <dbReference type="ARBA" id="ARBA00022517"/>
    </source>
</evidence>
<evidence type="ECO:0000256" key="13">
    <source>
        <dbReference type="PROSITE-ProRule" id="PRU00453"/>
    </source>
</evidence>
<feature type="compositionally biased region" description="Basic residues" evidence="14">
    <location>
        <begin position="400"/>
        <end position="415"/>
    </location>
</feature>
<dbReference type="GO" id="GO:0005634">
    <property type="term" value="C:nucleus"/>
    <property type="evidence" value="ECO:0007669"/>
    <property type="project" value="TreeGrafter"/>
</dbReference>
<dbReference type="InterPro" id="IPR007529">
    <property type="entry name" value="Znf_HIT"/>
</dbReference>
<accession>A0A4U5NTV3</accession>
<evidence type="ECO:0000256" key="1">
    <source>
        <dbReference type="ARBA" id="ARBA00022499"/>
    </source>
</evidence>
<dbReference type="GO" id="GO:0070761">
    <property type="term" value="C:pre-snoRNP complex"/>
    <property type="evidence" value="ECO:0007669"/>
    <property type="project" value="TreeGrafter"/>
</dbReference>
<keyword evidence="1" id="KW-1017">Isopeptide bond</keyword>
<dbReference type="Proteomes" id="UP000298663">
    <property type="component" value="Unassembled WGS sequence"/>
</dbReference>
<comment type="similarity">
    <text evidence="9">Belongs to the BCD1 family.</text>
</comment>
<evidence type="ECO:0000256" key="3">
    <source>
        <dbReference type="ARBA" id="ARBA00022553"/>
    </source>
</evidence>
<sequence>MELPETVEAMPSLPGEASSEAEHCATSAKTSAARLGSSLCEQCQEVPFKYRCPKCAMKTCSLDCSKQHKIDKECDGARLPYATVKRLVEFDDTTSIRDQQFFADIRNTFGDQPSGGQSQYQLQNHYHDVTAKSKDFELINGAEHDESGEPSDEPSLSFVDRYLRTACHRRHVWLSFDKDHVPDGSRHEQFSDTIMWTIDMKFVKEGGLAAKNEGRKVAEEQKLEGQAEEQDAKAGEEEGETAELIESEVEDGELFIADCAPMEISRSKSEYVRTVHNIPDSLTVITLLRQFLKPKKVGPVVSRSDLDEAKMEPFFKAGMEGVIMYMKVPTTTMDRYYYIDTSKSILDNLRNRLIVEHPVFLVTLANECHNIVTLSEQEAQELRDKQRADYQKQRANSGRGGHRGRGGRGGFHRGGGRGGFRGGVTKRPFDGSGSEDRRGGKFQRRGRGQPRQEFDPLDMSDAAMRRCKAFSGKNESE</sequence>
<comment type="function">
    <text evidence="8">Required for box C/D snoRNAs accumulation involved in snoRNA processing, snoRNA transport to the nucleolus and ribosome biogenesis.</text>
</comment>
<evidence type="ECO:0000256" key="10">
    <source>
        <dbReference type="ARBA" id="ARBA00061949"/>
    </source>
</evidence>
<keyword evidence="17" id="KW-1185">Reference proteome</keyword>
<proteinExistence type="inferred from homology"/>
<dbReference type="GO" id="GO:0000463">
    <property type="term" value="P:maturation of LSU-rRNA from tricistronic rRNA transcript (SSU-rRNA, 5.8S rRNA, LSU-rRNA)"/>
    <property type="evidence" value="ECO:0007669"/>
    <property type="project" value="TreeGrafter"/>
</dbReference>
<keyword evidence="5 13" id="KW-0863">Zinc-finger</keyword>
<feature type="compositionally biased region" description="Basic and acidic residues" evidence="14">
    <location>
        <begin position="383"/>
        <end position="392"/>
    </location>
</feature>
<feature type="region of interest" description="Disordered" evidence="14">
    <location>
        <begin position="219"/>
        <end position="239"/>
    </location>
</feature>
<evidence type="ECO:0000256" key="6">
    <source>
        <dbReference type="ARBA" id="ARBA00022833"/>
    </source>
</evidence>
<reference evidence="16 17" key="2">
    <citation type="journal article" date="2019" name="G3 (Bethesda)">
        <title>Hybrid Assembly of the Genome of the Entomopathogenic Nematode Steinernema carpocapsae Identifies the X-Chromosome.</title>
        <authorList>
            <person name="Serra L."/>
            <person name="Macchietto M."/>
            <person name="Macias-Munoz A."/>
            <person name="McGill C.J."/>
            <person name="Rodriguez I.M."/>
            <person name="Rodriguez B."/>
            <person name="Murad R."/>
            <person name="Mortazavi A."/>
        </authorList>
    </citation>
    <scope>NUCLEOTIDE SEQUENCE [LARGE SCALE GENOMIC DNA]</scope>
    <source>
        <strain evidence="16 17">ALL</strain>
    </source>
</reference>
<dbReference type="SUPFAM" id="SSF144232">
    <property type="entry name" value="HIT/MYND zinc finger-like"/>
    <property type="match status" value="1"/>
</dbReference>
<feature type="region of interest" description="Disordered" evidence="14">
    <location>
        <begin position="1"/>
        <end position="21"/>
    </location>
</feature>
<dbReference type="GO" id="GO:0000492">
    <property type="term" value="P:box C/D snoRNP assembly"/>
    <property type="evidence" value="ECO:0007669"/>
    <property type="project" value="TreeGrafter"/>
</dbReference>
<dbReference type="InterPro" id="IPR057721">
    <property type="entry name" value="BCD1_alpha/beta"/>
</dbReference>
<dbReference type="GO" id="GO:0008270">
    <property type="term" value="F:zinc ion binding"/>
    <property type="evidence" value="ECO:0007669"/>
    <property type="project" value="UniProtKB-UniRule"/>
</dbReference>
<evidence type="ECO:0000256" key="8">
    <source>
        <dbReference type="ARBA" id="ARBA00049598"/>
    </source>
</evidence>
<dbReference type="PROSITE" id="PS51083">
    <property type="entry name" value="ZF_HIT"/>
    <property type="match status" value="1"/>
</dbReference>
<gene>
    <name evidence="16" type="ORF">L596_011151</name>
</gene>
<dbReference type="EMBL" id="AZBU02000003">
    <property type="protein sequence ID" value="TKR86584.1"/>
    <property type="molecule type" value="Genomic_DNA"/>
</dbReference>
<dbReference type="InterPro" id="IPR051639">
    <property type="entry name" value="BCD1"/>
</dbReference>
<dbReference type="Gene3D" id="3.30.60.190">
    <property type="match status" value="1"/>
</dbReference>
<dbReference type="AlphaFoldDB" id="A0A4U5NTV3"/>
<dbReference type="PANTHER" id="PTHR13483:SF11">
    <property type="entry name" value="ZINC FINGER HIT DOMAIN-CONTAINING PROTEIN 3"/>
    <property type="match status" value="1"/>
</dbReference>
<organism evidence="16 17">
    <name type="scientific">Steinernema carpocapsae</name>
    <name type="common">Entomopathogenic nematode</name>
    <dbReference type="NCBI Taxonomy" id="34508"/>
    <lineage>
        <taxon>Eukaryota</taxon>
        <taxon>Metazoa</taxon>
        <taxon>Ecdysozoa</taxon>
        <taxon>Nematoda</taxon>
        <taxon>Chromadorea</taxon>
        <taxon>Rhabditida</taxon>
        <taxon>Tylenchina</taxon>
        <taxon>Panagrolaimomorpha</taxon>
        <taxon>Strongyloidoidea</taxon>
        <taxon>Steinernematidae</taxon>
        <taxon>Steinernema</taxon>
    </lineage>
</organism>
<comment type="subunit">
    <text evidence="10">Interacts with FBL, SNU13, NOP58, NUFIP1, RUVBL1, RUVBL2 and TAF9. Interacts (via HIT-type zinc finger) with the RUVBL1/RUVBL2 complex in the presence of ADP.</text>
</comment>